<reference evidence="2" key="1">
    <citation type="submission" date="2020-02" db="EMBL/GenBank/DDBJ databases">
        <authorList>
            <person name="Meier V. D."/>
        </authorList>
    </citation>
    <scope>NUCLEOTIDE SEQUENCE</scope>
    <source>
        <strain evidence="2">AVDCRST_MAG74</strain>
    </source>
</reference>
<name>A0A6J4PEL6_9BACT</name>
<feature type="transmembrane region" description="Helical" evidence="1">
    <location>
        <begin position="20"/>
        <end position="37"/>
    </location>
</feature>
<accession>A0A6J4PEL6</accession>
<organism evidence="2">
    <name type="scientific">uncultured Pyrinomonadaceae bacterium</name>
    <dbReference type="NCBI Taxonomy" id="2283094"/>
    <lineage>
        <taxon>Bacteria</taxon>
        <taxon>Pseudomonadati</taxon>
        <taxon>Acidobacteriota</taxon>
        <taxon>Blastocatellia</taxon>
        <taxon>Blastocatellales</taxon>
        <taxon>Pyrinomonadaceae</taxon>
        <taxon>environmental samples</taxon>
    </lineage>
</organism>
<dbReference type="EMBL" id="CADCUR010000225">
    <property type="protein sequence ID" value="CAA9413843.1"/>
    <property type="molecule type" value="Genomic_DNA"/>
</dbReference>
<keyword evidence="1" id="KW-1133">Transmembrane helix</keyword>
<gene>
    <name evidence="2" type="ORF">AVDCRST_MAG74-2481</name>
</gene>
<dbReference type="AlphaFoldDB" id="A0A6J4PEL6"/>
<keyword evidence="1" id="KW-0812">Transmembrane</keyword>
<protein>
    <submittedName>
        <fullName evidence="2">Uncharacterized protein</fullName>
    </submittedName>
</protein>
<proteinExistence type="predicted"/>
<evidence type="ECO:0000256" key="1">
    <source>
        <dbReference type="SAM" id="Phobius"/>
    </source>
</evidence>
<evidence type="ECO:0000313" key="2">
    <source>
        <dbReference type="EMBL" id="CAA9413843.1"/>
    </source>
</evidence>
<sequence length="43" mass="5169">MFSIRLPQNSNRTFIFSGKVYRYNLPFVLLIVLIKISNTNFRF</sequence>
<keyword evidence="1" id="KW-0472">Membrane</keyword>